<gene>
    <name evidence="1" type="ORF">DXG03_002991</name>
</gene>
<comment type="caution">
    <text evidence="1">The sequence shown here is derived from an EMBL/GenBank/DDBJ whole genome shotgun (WGS) entry which is preliminary data.</text>
</comment>
<keyword evidence="2" id="KW-1185">Reference proteome</keyword>
<reference evidence="1" key="1">
    <citation type="submission" date="2020-07" db="EMBL/GenBank/DDBJ databases">
        <authorList>
            <person name="Nieuwenhuis M."/>
            <person name="Van De Peppel L.J.J."/>
        </authorList>
    </citation>
    <scope>NUCLEOTIDE SEQUENCE</scope>
    <source>
        <strain evidence="1">AP01</strain>
        <tissue evidence="1">Mycelium</tissue>
    </source>
</reference>
<accession>A0A9P7K9K1</accession>
<proteinExistence type="predicted"/>
<name>A0A9P7K9K1_9AGAR</name>
<reference evidence="1" key="2">
    <citation type="submission" date="2021-10" db="EMBL/GenBank/DDBJ databases">
        <title>Phylogenomics reveals ancestral predisposition of the termite-cultivated fungus Termitomyces towards a domesticated lifestyle.</title>
        <authorList>
            <person name="Auxier B."/>
            <person name="Grum-Grzhimaylo A."/>
            <person name="Cardenas M.E."/>
            <person name="Lodge J.D."/>
            <person name="Laessoe T."/>
            <person name="Pedersen O."/>
            <person name="Smith M.E."/>
            <person name="Kuyper T.W."/>
            <person name="Franco-Molano E.A."/>
            <person name="Baroni T.J."/>
            <person name="Aanen D.K."/>
        </authorList>
    </citation>
    <scope>NUCLEOTIDE SEQUENCE</scope>
    <source>
        <strain evidence="1">AP01</strain>
        <tissue evidence="1">Mycelium</tissue>
    </source>
</reference>
<evidence type="ECO:0000313" key="1">
    <source>
        <dbReference type="EMBL" id="KAG5642343.1"/>
    </source>
</evidence>
<sequence length="130" mass="14018">MQNNLLGLVGSLQLEHLVLFPPFACMLKRDPLLLPYYALTPNSSGPGCLDTLSLIDGIRGLQRMLDLSGGTLEALSITFFPPDADFASAEQLNLACLPKLRWLHINIATRTTEEACPAIGPHSLVCSSGQ</sequence>
<evidence type="ECO:0000313" key="2">
    <source>
        <dbReference type="Proteomes" id="UP000775547"/>
    </source>
</evidence>
<dbReference type="Proteomes" id="UP000775547">
    <property type="component" value="Unassembled WGS sequence"/>
</dbReference>
<dbReference type="AlphaFoldDB" id="A0A9P7K9K1"/>
<protein>
    <submittedName>
        <fullName evidence="1">Uncharacterized protein</fullName>
    </submittedName>
</protein>
<dbReference type="EMBL" id="JABCKV010000194">
    <property type="protein sequence ID" value="KAG5642343.1"/>
    <property type="molecule type" value="Genomic_DNA"/>
</dbReference>
<organism evidence="1 2">
    <name type="scientific">Asterophora parasitica</name>
    <dbReference type="NCBI Taxonomy" id="117018"/>
    <lineage>
        <taxon>Eukaryota</taxon>
        <taxon>Fungi</taxon>
        <taxon>Dikarya</taxon>
        <taxon>Basidiomycota</taxon>
        <taxon>Agaricomycotina</taxon>
        <taxon>Agaricomycetes</taxon>
        <taxon>Agaricomycetidae</taxon>
        <taxon>Agaricales</taxon>
        <taxon>Tricholomatineae</taxon>
        <taxon>Lyophyllaceae</taxon>
        <taxon>Asterophora</taxon>
    </lineage>
</organism>